<organism evidence="4 5">
    <name type="scientific">Xanthoceras sorbifolium</name>
    <dbReference type="NCBI Taxonomy" id="99658"/>
    <lineage>
        <taxon>Eukaryota</taxon>
        <taxon>Viridiplantae</taxon>
        <taxon>Streptophyta</taxon>
        <taxon>Embryophyta</taxon>
        <taxon>Tracheophyta</taxon>
        <taxon>Spermatophyta</taxon>
        <taxon>Magnoliopsida</taxon>
        <taxon>eudicotyledons</taxon>
        <taxon>Gunneridae</taxon>
        <taxon>Pentapetalae</taxon>
        <taxon>rosids</taxon>
        <taxon>malvids</taxon>
        <taxon>Sapindales</taxon>
        <taxon>Sapindaceae</taxon>
        <taxon>Xanthoceroideae</taxon>
        <taxon>Xanthoceras</taxon>
    </lineage>
</organism>
<dbReference type="InterPro" id="IPR003100">
    <property type="entry name" value="PAZ_dom"/>
</dbReference>
<feature type="domain" description="PAZ" evidence="3">
    <location>
        <begin position="147"/>
        <end position="256"/>
    </location>
</feature>
<name>A0ABQ8HJB6_9ROSI</name>
<gene>
    <name evidence="4" type="ORF">JRO89_XS10G0180900</name>
</gene>
<dbReference type="SUPFAM" id="SSF101690">
    <property type="entry name" value="PAZ domain"/>
    <property type="match status" value="1"/>
</dbReference>
<evidence type="ECO:0000313" key="5">
    <source>
        <dbReference type="Proteomes" id="UP000827721"/>
    </source>
</evidence>
<dbReference type="EMBL" id="JAFEMO010000010">
    <property type="protein sequence ID" value="KAH7561154.1"/>
    <property type="molecule type" value="Genomic_DNA"/>
</dbReference>
<evidence type="ECO:0000256" key="1">
    <source>
        <dbReference type="ARBA" id="ARBA00008201"/>
    </source>
</evidence>
<dbReference type="InterPro" id="IPR036085">
    <property type="entry name" value="PAZ_dom_sf"/>
</dbReference>
<dbReference type="InterPro" id="IPR003165">
    <property type="entry name" value="Piwi"/>
</dbReference>
<dbReference type="Pfam" id="PF02171">
    <property type="entry name" value="Piwi"/>
    <property type="match status" value="1"/>
</dbReference>
<comment type="caution">
    <text evidence="4">The sequence shown here is derived from an EMBL/GenBank/DDBJ whole genome shotgun (WGS) entry which is preliminary data.</text>
</comment>
<keyword evidence="5" id="KW-1185">Reference proteome</keyword>
<dbReference type="SUPFAM" id="SSF53098">
    <property type="entry name" value="Ribonuclease H-like"/>
    <property type="match status" value="1"/>
</dbReference>
<dbReference type="InterPro" id="IPR012337">
    <property type="entry name" value="RNaseH-like_sf"/>
</dbReference>
<evidence type="ECO:0000256" key="2">
    <source>
        <dbReference type="ARBA" id="ARBA00022491"/>
    </source>
</evidence>
<dbReference type="PANTHER" id="PTHR22891">
    <property type="entry name" value="EUKARYOTIC TRANSLATION INITIATION FACTOR 2C"/>
    <property type="match status" value="1"/>
</dbReference>
<dbReference type="Gene3D" id="2.170.260.10">
    <property type="entry name" value="paz domain"/>
    <property type="match status" value="1"/>
</dbReference>
<sequence>MLPPFMVSATLNEKDIDLGMVEPDEYSLKDLWNHAFKAAFGSDIDNDEKLQVECTLPWSNDRRTIATDADLMETFMLFNDQRSICNIHFQMELLPIGTEAPPQASDDANVDGAGGRGGGGVLSGGGCHGSTSGDRDTSVRCSNEPILVSEFVAKYINTNISTPLSDQDCVKVRESLKGIKVALNHTEYARSYKITGISSQPLSQLMFTLDDNLCRIVEGPRPTKRLNERQETALLRAMWQRPVERESDIRMMFLSNNYNRDELADEEFGIHVGDELTLVDKIISGGKVEFWTCVCFSTQVNRDLLFQFCEELVNMCNSKGMEFNPNPIIPINSANPAQIKRALTDVHNRSIAEIARRSQHGKQLQLLIIILPDANGSYGIIKRVCETELGVIWQCCHPSQASKLNKQYFENVALKINVKVGADSPVDFDV</sequence>
<dbReference type="CDD" id="cd02846">
    <property type="entry name" value="PAZ_argonaute_like"/>
    <property type="match status" value="1"/>
</dbReference>
<dbReference type="Proteomes" id="UP000827721">
    <property type="component" value="Unassembled WGS sequence"/>
</dbReference>
<evidence type="ECO:0000259" key="3">
    <source>
        <dbReference type="PROSITE" id="PS50821"/>
    </source>
</evidence>
<accession>A0ABQ8HJB6</accession>
<proteinExistence type="inferred from homology"/>
<comment type="similarity">
    <text evidence="1">Belongs to the argonaute family. Ago subfamily.</text>
</comment>
<keyword evidence="2" id="KW-0678">Repressor</keyword>
<dbReference type="Gene3D" id="3.40.50.2300">
    <property type="match status" value="1"/>
</dbReference>
<reference evidence="4 5" key="1">
    <citation type="submission" date="2021-02" db="EMBL/GenBank/DDBJ databases">
        <title>Plant Genome Project.</title>
        <authorList>
            <person name="Zhang R.-G."/>
        </authorList>
    </citation>
    <scope>NUCLEOTIDE SEQUENCE [LARGE SCALE GENOMIC DNA]</scope>
    <source>
        <tissue evidence="4">Leaves</tissue>
    </source>
</reference>
<protein>
    <recommendedName>
        <fullName evidence="3">PAZ domain-containing protein</fullName>
    </recommendedName>
</protein>
<evidence type="ECO:0000313" key="4">
    <source>
        <dbReference type="EMBL" id="KAH7561154.1"/>
    </source>
</evidence>
<dbReference type="PROSITE" id="PS50821">
    <property type="entry name" value="PAZ"/>
    <property type="match status" value="1"/>
</dbReference>